<evidence type="ECO:0000313" key="4">
    <source>
        <dbReference type="Proteomes" id="UP001152795"/>
    </source>
</evidence>
<gene>
    <name evidence="3" type="ORF">PACLA_8A037474</name>
</gene>
<dbReference type="Proteomes" id="UP001152795">
    <property type="component" value="Unassembled WGS sequence"/>
</dbReference>
<dbReference type="InterPro" id="IPR023346">
    <property type="entry name" value="Lysozyme-like_dom_sf"/>
</dbReference>
<accession>A0A7D9HZY7</accession>
<name>A0A7D9HZY7_PARCT</name>
<reference evidence="3" key="1">
    <citation type="submission" date="2020-04" db="EMBL/GenBank/DDBJ databases">
        <authorList>
            <person name="Alioto T."/>
            <person name="Alioto T."/>
            <person name="Gomez Garrido J."/>
        </authorList>
    </citation>
    <scope>NUCLEOTIDE SEQUENCE</scope>
    <source>
        <strain evidence="3">A484AB</strain>
    </source>
</reference>
<dbReference type="InterPro" id="IPR023347">
    <property type="entry name" value="Lysozyme_dom_sf"/>
</dbReference>
<dbReference type="GO" id="GO:0003796">
    <property type="term" value="F:lysozyme activity"/>
    <property type="evidence" value="ECO:0007669"/>
    <property type="project" value="InterPro"/>
</dbReference>
<dbReference type="PANTHER" id="PTHR24020">
    <property type="entry name" value="COLLAGEN ALPHA"/>
    <property type="match status" value="1"/>
</dbReference>
<dbReference type="SUPFAM" id="SSF53955">
    <property type="entry name" value="Lysozyme-like"/>
    <property type="match status" value="1"/>
</dbReference>
<evidence type="ECO:0000256" key="2">
    <source>
        <dbReference type="ARBA" id="ARBA00022638"/>
    </source>
</evidence>
<keyword evidence="2" id="KW-0081">Bacteriolytic enzyme</keyword>
<evidence type="ECO:0000256" key="1">
    <source>
        <dbReference type="ARBA" id="ARBA00022529"/>
    </source>
</evidence>
<dbReference type="PROSITE" id="PS50234">
    <property type="entry name" value="VWFA"/>
    <property type="match status" value="1"/>
</dbReference>
<dbReference type="GO" id="GO:0031640">
    <property type="term" value="P:killing of cells of another organism"/>
    <property type="evidence" value="ECO:0007669"/>
    <property type="project" value="UniProtKB-KW"/>
</dbReference>
<dbReference type="EMBL" id="CACRXK020002410">
    <property type="protein sequence ID" value="CAB3994189.1"/>
    <property type="molecule type" value="Genomic_DNA"/>
</dbReference>
<dbReference type="InterPro" id="IPR036465">
    <property type="entry name" value="vWFA_dom_sf"/>
</dbReference>
<dbReference type="Gene3D" id="3.40.50.410">
    <property type="entry name" value="von Willebrand factor, type A domain"/>
    <property type="match status" value="1"/>
</dbReference>
<dbReference type="GO" id="GO:0005581">
    <property type="term" value="C:collagen trimer"/>
    <property type="evidence" value="ECO:0007669"/>
    <property type="project" value="UniProtKB-KW"/>
</dbReference>
<proteinExistence type="predicted"/>
<dbReference type="AlphaFoldDB" id="A0A7D9HZY7"/>
<dbReference type="InterPro" id="IPR050525">
    <property type="entry name" value="ECM_Assembly_Org"/>
</dbReference>
<organism evidence="3 4">
    <name type="scientific">Paramuricea clavata</name>
    <name type="common">Red gorgonian</name>
    <name type="synonym">Violescent sea-whip</name>
    <dbReference type="NCBI Taxonomy" id="317549"/>
    <lineage>
        <taxon>Eukaryota</taxon>
        <taxon>Metazoa</taxon>
        <taxon>Cnidaria</taxon>
        <taxon>Anthozoa</taxon>
        <taxon>Octocorallia</taxon>
        <taxon>Malacalcyonacea</taxon>
        <taxon>Plexauridae</taxon>
        <taxon>Paramuricea</taxon>
    </lineage>
</organism>
<dbReference type="InterPro" id="IPR002035">
    <property type="entry name" value="VWF_A"/>
</dbReference>
<dbReference type="Gene3D" id="1.10.530.40">
    <property type="match status" value="1"/>
</dbReference>
<comment type="caution">
    <text evidence="3">The sequence shown here is derived from an EMBL/GenBank/DDBJ whole genome shotgun (WGS) entry which is preliminary data.</text>
</comment>
<evidence type="ECO:0000313" key="3">
    <source>
        <dbReference type="EMBL" id="CAB3994189.1"/>
    </source>
</evidence>
<dbReference type="Pfam" id="PF00092">
    <property type="entry name" value="VWA"/>
    <property type="match status" value="1"/>
</dbReference>
<dbReference type="InterPro" id="IPR031922">
    <property type="entry name" value="Pesticin_C"/>
</dbReference>
<dbReference type="Pfam" id="PF16754">
    <property type="entry name" value="Pesticin"/>
    <property type="match status" value="1"/>
</dbReference>
<keyword evidence="1" id="KW-0929">Antimicrobial</keyword>
<dbReference type="PANTHER" id="PTHR24020:SF20">
    <property type="entry name" value="PH DOMAIN-CONTAINING PROTEIN"/>
    <property type="match status" value="1"/>
</dbReference>
<dbReference type="GO" id="GO:0042742">
    <property type="term" value="P:defense response to bacterium"/>
    <property type="evidence" value="ECO:0007669"/>
    <property type="project" value="UniProtKB-KW"/>
</dbReference>
<keyword evidence="3" id="KW-0176">Collagen</keyword>
<keyword evidence="4" id="KW-1185">Reference proteome</keyword>
<dbReference type="PRINTS" id="PR00453">
    <property type="entry name" value="VWFADOMAIN"/>
</dbReference>
<protein>
    <submittedName>
        <fullName evidence="3">Collagen alpha-1(XII) chain-like</fullName>
    </submittedName>
</protein>
<dbReference type="CDD" id="cd01450">
    <property type="entry name" value="vWFA_subfamily_ECM"/>
    <property type="match status" value="1"/>
</dbReference>
<dbReference type="SMART" id="SM00327">
    <property type="entry name" value="VWA"/>
    <property type="match status" value="1"/>
</dbReference>
<dbReference type="OrthoDB" id="10256829at2759"/>
<sequence>MLFGVFLSLAYVLATSRAVPYACNWTYIPSEYVHFPHVPVNCFTTTPSACQRSWKSGIPEGTATAKPLVYSEFIICHESFSTCGYVPINPETGVVLGGSGVTIGGGVDLGSTEKNSGAFNHLDISIYTKLKPYLGLRQEQAACASIEKPLTLFSNEALTLTNAVKDYLVKQVEKRYNFDRTPGSTAFISLERGIRTAMVSLWFQLGRPEAYPDFWTYAIQNDWERAVASLRDFYKTPLVQRIEDLRRRNDEADIIEATLNKCSRSLDAVVLLDESGSVTDRNFAESLQFVVNITNAFSSAKLRDSYGTRVALSTFSYMYKAHFHLSSYSSHSQYQAAVNGIRKHGGTTSLGYALTRVSDQFSEAKGLRDERYGIPRVLIVITDGQSHDSVLIPAQRLHKKNIVVYAIGVGQCDMLQLFEVASSQEHVYTLNTFVELETFISTITAATCNEPQPVNLRRRVEMSSPKSKFQYFVYKAKPKSMLQIQVSDKVGQTLLYVSRSNPHPYKHDHDIGFTHSVQKDKVVVIAVRNRTNIVKRSVAEDGMERVYVSVLANTRNARFTIEAVTCHNCQEGTNEEIVQPASGAGFKTVAGFCNIVTLVYAMLSIVM</sequence>
<dbReference type="SUPFAM" id="SSF53300">
    <property type="entry name" value="vWA-like"/>
    <property type="match status" value="1"/>
</dbReference>